<gene>
    <name evidence="1" type="ORF">BJ138DRAFT_211399</name>
</gene>
<protein>
    <submittedName>
        <fullName evidence="1">Uncharacterized protein</fullName>
    </submittedName>
</protein>
<organism evidence="1 2">
    <name type="scientific">Hygrophoropsis aurantiaca</name>
    <dbReference type="NCBI Taxonomy" id="72124"/>
    <lineage>
        <taxon>Eukaryota</taxon>
        <taxon>Fungi</taxon>
        <taxon>Dikarya</taxon>
        <taxon>Basidiomycota</taxon>
        <taxon>Agaricomycotina</taxon>
        <taxon>Agaricomycetes</taxon>
        <taxon>Agaricomycetidae</taxon>
        <taxon>Boletales</taxon>
        <taxon>Coniophorineae</taxon>
        <taxon>Hygrophoropsidaceae</taxon>
        <taxon>Hygrophoropsis</taxon>
    </lineage>
</organism>
<dbReference type="EMBL" id="MU269233">
    <property type="protein sequence ID" value="KAH7903088.1"/>
    <property type="molecule type" value="Genomic_DNA"/>
</dbReference>
<evidence type="ECO:0000313" key="2">
    <source>
        <dbReference type="Proteomes" id="UP000790377"/>
    </source>
</evidence>
<evidence type="ECO:0000313" key="1">
    <source>
        <dbReference type="EMBL" id="KAH7903088.1"/>
    </source>
</evidence>
<dbReference type="Proteomes" id="UP000790377">
    <property type="component" value="Unassembled WGS sequence"/>
</dbReference>
<comment type="caution">
    <text evidence="1">The sequence shown here is derived from an EMBL/GenBank/DDBJ whole genome shotgun (WGS) entry which is preliminary data.</text>
</comment>
<sequence length="250" mass="28050">MAPKHTSPKTKHTTPKTHRSAHSTADSASDSVSPDRSVSVSPDRSVRIPRSQCPYPPMSASSVSPDCSVRIPRLQRPPSPLYTLRRLLLLGCQHPAENSWFRRVRVLVVCTCVSLCVYTPLIYTSRRGCPHVASPTPRRTARADELASRSHQLASRFRLSSLCVHAWFPQPPDLGYPSGSWRTDYIYGSWRTGYMVPSAPTLCVLWRTNSMRTLAHRLYGSWRTDSMVPGALAIWFLAHQLYAYFGAPTL</sequence>
<accession>A0ACB7ZRX4</accession>
<reference evidence="1" key="1">
    <citation type="journal article" date="2021" name="New Phytol.">
        <title>Evolutionary innovations through gain and loss of genes in the ectomycorrhizal Boletales.</title>
        <authorList>
            <person name="Wu G."/>
            <person name="Miyauchi S."/>
            <person name="Morin E."/>
            <person name="Kuo A."/>
            <person name="Drula E."/>
            <person name="Varga T."/>
            <person name="Kohler A."/>
            <person name="Feng B."/>
            <person name="Cao Y."/>
            <person name="Lipzen A."/>
            <person name="Daum C."/>
            <person name="Hundley H."/>
            <person name="Pangilinan J."/>
            <person name="Johnson J."/>
            <person name="Barry K."/>
            <person name="LaButti K."/>
            <person name="Ng V."/>
            <person name="Ahrendt S."/>
            <person name="Min B."/>
            <person name="Choi I.G."/>
            <person name="Park H."/>
            <person name="Plett J.M."/>
            <person name="Magnuson J."/>
            <person name="Spatafora J.W."/>
            <person name="Nagy L.G."/>
            <person name="Henrissat B."/>
            <person name="Grigoriev I.V."/>
            <person name="Yang Z.L."/>
            <person name="Xu J."/>
            <person name="Martin F.M."/>
        </authorList>
    </citation>
    <scope>NUCLEOTIDE SEQUENCE</scope>
    <source>
        <strain evidence="1">ATCC 28755</strain>
    </source>
</reference>
<proteinExistence type="predicted"/>
<keyword evidence="2" id="KW-1185">Reference proteome</keyword>
<name>A0ACB7ZRX4_9AGAM</name>